<organism evidence="1">
    <name type="scientific">Corethron hystrix</name>
    <dbReference type="NCBI Taxonomy" id="216773"/>
    <lineage>
        <taxon>Eukaryota</taxon>
        <taxon>Sar</taxon>
        <taxon>Stramenopiles</taxon>
        <taxon>Ochrophyta</taxon>
        <taxon>Bacillariophyta</taxon>
        <taxon>Coscinodiscophyceae</taxon>
        <taxon>Corethrophycidae</taxon>
        <taxon>Corethrales</taxon>
        <taxon>Corethraceae</taxon>
        <taxon>Corethron</taxon>
    </lineage>
</organism>
<evidence type="ECO:0000313" key="1">
    <source>
        <dbReference type="EMBL" id="CAD8886332.1"/>
    </source>
</evidence>
<name>A0A7S1BG65_9STRA</name>
<dbReference type="AlphaFoldDB" id="A0A7S1BG65"/>
<accession>A0A7S1BG65</accession>
<reference evidence="1" key="1">
    <citation type="submission" date="2021-01" db="EMBL/GenBank/DDBJ databases">
        <authorList>
            <person name="Corre E."/>
            <person name="Pelletier E."/>
            <person name="Niang G."/>
            <person name="Scheremetjew M."/>
            <person name="Finn R."/>
            <person name="Kale V."/>
            <person name="Holt S."/>
            <person name="Cochrane G."/>
            <person name="Meng A."/>
            <person name="Brown T."/>
            <person name="Cohen L."/>
        </authorList>
    </citation>
    <scope>NUCLEOTIDE SEQUENCE</scope>
    <source>
        <strain evidence="1">308</strain>
    </source>
</reference>
<sequence>MKLLVYSFSLTCKLLALHSHVMARKRFMQLQPIGAASATEWDEDRANVEVRVDLNNFLNGCDLNQEYFLDGLDQYKTKRTKYLRTPSQLIIVFAKILDSKLGKNLQGKTRNRVYKKMVDMTDAVNATWISMESFVEGKSMRGWPLKVDETKDQETVIPEFEAYHGGHAMEAMARAAKQIALHGEHQKAASLVFSSASAIYDGFITDDLERTKLNDKGVVVYVPVGASDERVKRYKKIHPNWICLEQPQATNHGLSVAFAASALLKACKAIDWTVADWTLVDGDGTPIKQKFFLAKLEKFVKDSYDFLSTQFIRRETSNDDSYQGDNGTPYYIWRYRDYSQCPEKKDYRHNRLQDTAHLETEIMFVSEISDLGHELHGNRNYYGQTKKHIRYIIVSMLAKIVLDRSKFGASRFACGLNGRNNPTSVACKGRRSIRRIMNHIPNILTPAITAWEYDSKNDCDVLNLVNDVLPFYLDESKKVERFCRYPQESWALLEAKFYYYWYDTGRKSLGCL</sequence>
<gene>
    <name evidence="1" type="ORF">CHYS00102_LOCUS13530</name>
</gene>
<proteinExistence type="predicted"/>
<dbReference type="EMBL" id="HBFR01018611">
    <property type="protein sequence ID" value="CAD8886332.1"/>
    <property type="molecule type" value="Transcribed_RNA"/>
</dbReference>
<protein>
    <submittedName>
        <fullName evidence="1">Uncharacterized protein</fullName>
    </submittedName>
</protein>